<dbReference type="OMA" id="MYRERYG"/>
<sequence>MFKHKPKNHRGRATNNDVWVFGMVDVSHRPALGYMQIVPDRTAATLLPIVRQHVGNGTTVYSDQWAAYRHLSSLPNVSQHETVNHSVEFVSPTGVHTQSIESYWNRVKTKFKRMKGCHEHQLPSYLDEFMYRERYGKTAMECFDSIIRDNARQYPV</sequence>
<proteinExistence type="predicted"/>
<dbReference type="InterPro" id="IPR024445">
    <property type="entry name" value="Tnp_ISXO2-like"/>
</dbReference>
<dbReference type="AlphaFoldDB" id="A0A1X7SPQ9"/>
<dbReference type="PANTHER" id="PTHR47163:SF2">
    <property type="entry name" value="SI:DKEY-17M8.2"/>
    <property type="match status" value="1"/>
</dbReference>
<dbReference type="PANTHER" id="PTHR47163">
    <property type="entry name" value="DDE_TNP_IS1595 DOMAIN-CONTAINING PROTEIN"/>
    <property type="match status" value="1"/>
</dbReference>
<dbReference type="eggNOG" id="ENOG502QS5U">
    <property type="taxonomic scope" value="Eukaryota"/>
</dbReference>
<reference evidence="2" key="1">
    <citation type="submission" date="2017-05" db="UniProtKB">
        <authorList>
            <consortium name="EnsemblMetazoa"/>
        </authorList>
    </citation>
    <scope>IDENTIFICATION</scope>
</reference>
<accession>A0A1X7SPQ9</accession>
<dbReference type="Pfam" id="PF12762">
    <property type="entry name" value="DDE_Tnp_IS1595"/>
    <property type="match status" value="1"/>
</dbReference>
<name>A0A1X7SPQ9_AMPQE</name>
<dbReference type="SMART" id="SM01126">
    <property type="entry name" value="DDE_Tnp_IS1595"/>
    <property type="match status" value="1"/>
</dbReference>
<dbReference type="EnsemblMetazoa" id="Aqu2.1.04063_001">
    <property type="protein sequence ID" value="Aqu2.1.04063_001"/>
    <property type="gene ID" value="Aqu2.1.04063"/>
</dbReference>
<feature type="domain" description="ISXO2-like transposase" evidence="1">
    <location>
        <begin position="1"/>
        <end position="134"/>
    </location>
</feature>
<dbReference type="NCBIfam" id="NF033547">
    <property type="entry name" value="transpos_IS1595"/>
    <property type="match status" value="1"/>
</dbReference>
<dbReference type="OrthoDB" id="10062329at2759"/>
<dbReference type="InParanoid" id="A0A1X7SPQ9"/>
<dbReference type="STRING" id="400682.A0A1X7SPQ9"/>
<protein>
    <recommendedName>
        <fullName evidence="1">ISXO2-like transposase domain-containing protein</fullName>
    </recommendedName>
</protein>
<evidence type="ECO:0000259" key="1">
    <source>
        <dbReference type="SMART" id="SM01126"/>
    </source>
</evidence>
<organism evidence="2">
    <name type="scientific">Amphimedon queenslandica</name>
    <name type="common">Sponge</name>
    <dbReference type="NCBI Taxonomy" id="400682"/>
    <lineage>
        <taxon>Eukaryota</taxon>
        <taxon>Metazoa</taxon>
        <taxon>Porifera</taxon>
        <taxon>Demospongiae</taxon>
        <taxon>Heteroscleromorpha</taxon>
        <taxon>Haplosclerida</taxon>
        <taxon>Niphatidae</taxon>
        <taxon>Amphimedon</taxon>
    </lineage>
</organism>
<dbReference type="InterPro" id="IPR053164">
    <property type="entry name" value="IS1016-like_transposase"/>
</dbReference>
<evidence type="ECO:0000313" key="2">
    <source>
        <dbReference type="EnsemblMetazoa" id="Aqu2.1.04063_001"/>
    </source>
</evidence>